<evidence type="ECO:0000256" key="6">
    <source>
        <dbReference type="HAMAP-Rule" id="MF_00194"/>
    </source>
</evidence>
<dbReference type="NCBIfam" id="NF001464">
    <property type="entry name" value="PRK00321.1-5"/>
    <property type="match status" value="1"/>
</dbReference>
<dbReference type="EMBL" id="PIET01000560">
    <property type="protein sequence ID" value="PLM59557.1"/>
    <property type="molecule type" value="Genomic_DNA"/>
</dbReference>
<dbReference type="PANTHER" id="PTHR38103">
    <property type="entry name" value="RECOMBINATION-ASSOCIATED PROTEIN RDGC"/>
    <property type="match status" value="1"/>
</dbReference>
<evidence type="ECO:0000256" key="5">
    <source>
        <dbReference type="ARBA" id="ARBA00023172"/>
    </source>
</evidence>
<keyword evidence="5 6" id="KW-0233">DNA recombination</keyword>
<evidence type="ECO:0000313" key="7">
    <source>
        <dbReference type="EMBL" id="PLM59557.1"/>
    </source>
</evidence>
<evidence type="ECO:0000313" key="8">
    <source>
        <dbReference type="Proteomes" id="UP000234661"/>
    </source>
</evidence>
<comment type="function">
    <text evidence="6">May be involved in recombination.</text>
</comment>
<reference evidence="7 8" key="1">
    <citation type="submission" date="2017-11" db="EMBL/GenBank/DDBJ databases">
        <authorList>
            <person name="Han C.G."/>
        </authorList>
    </citation>
    <scope>NUCLEOTIDE SEQUENCE [LARGE SCALE GENOMIC DNA]</scope>
    <source>
        <strain evidence="7 8">A2</strain>
    </source>
</reference>
<comment type="subcellular location">
    <subcellularLocation>
        <location evidence="1 6">Cytoplasm</location>
        <location evidence="1 6">Nucleoid</location>
    </subcellularLocation>
</comment>
<dbReference type="GO" id="GO:0006310">
    <property type="term" value="P:DNA recombination"/>
    <property type="evidence" value="ECO:0007669"/>
    <property type="project" value="UniProtKB-UniRule"/>
</dbReference>
<evidence type="ECO:0000256" key="2">
    <source>
        <dbReference type="ARBA" id="ARBA00008657"/>
    </source>
</evidence>
<dbReference type="Proteomes" id="UP000234661">
    <property type="component" value="Unassembled WGS sequence"/>
</dbReference>
<dbReference type="HAMAP" id="MF_00194">
    <property type="entry name" value="RdgC"/>
    <property type="match status" value="1"/>
</dbReference>
<dbReference type="AlphaFoldDB" id="A0A2J4Z9A9"/>
<name>A0A2J4Z9A9_9ENTR</name>
<organism evidence="7 8">
    <name type="scientific">Klebsiella michiganensis</name>
    <dbReference type="NCBI Taxonomy" id="1134687"/>
    <lineage>
        <taxon>Bacteria</taxon>
        <taxon>Pseudomonadati</taxon>
        <taxon>Pseudomonadota</taxon>
        <taxon>Gammaproteobacteria</taxon>
        <taxon>Enterobacterales</taxon>
        <taxon>Enterobacteriaceae</taxon>
        <taxon>Klebsiella/Raoultella group</taxon>
        <taxon>Klebsiella</taxon>
    </lineage>
</organism>
<gene>
    <name evidence="6" type="primary">rdgC</name>
    <name evidence="7" type="ORF">CWM85_17985</name>
</gene>
<reference evidence="7 8" key="2">
    <citation type="submission" date="2018-01" db="EMBL/GenBank/DDBJ databases">
        <title>Genomic study of Klebsiella pneumoniae.</title>
        <authorList>
            <person name="Yang Y."/>
            <person name="Bicalho R."/>
        </authorList>
    </citation>
    <scope>NUCLEOTIDE SEQUENCE [LARGE SCALE GENOMIC DNA]</scope>
    <source>
        <strain evidence="7 8">A2</strain>
    </source>
</reference>
<dbReference type="GO" id="GO:0000018">
    <property type="term" value="P:regulation of DNA recombination"/>
    <property type="evidence" value="ECO:0007669"/>
    <property type="project" value="TreeGrafter"/>
</dbReference>
<sequence length="307" mass="34730">MNFFKNALIYRLSRDITIVEEHTIADLADKLEPFRFSPCGSQDMAKSGWVSPLGQYSDQLFHFVSGQLLLVIRREEKIIPRPTITDELNKKISKLESEQARRLKKTEKDALRDEVLHSLLPRAFSRNIITRIWVNTTDHMVIVDASSARSAEDALALLRKTLGSLPVVPLTMEEPVELTMTEWVRSGSAPNGFNLGDEAEIKAVLEAGGIGRFKKQDLVSDEIHTHIEAGKVVTKLYLDWQDRIRFTLCDDVSIKRIKFADELVSQNDDIDREDVAQRFDADFILMTGEMSTLISDLTKALGGEAKR</sequence>
<dbReference type="GO" id="GO:0003690">
    <property type="term" value="F:double-stranded DNA binding"/>
    <property type="evidence" value="ECO:0007669"/>
    <property type="project" value="TreeGrafter"/>
</dbReference>
<dbReference type="Pfam" id="PF04381">
    <property type="entry name" value="RdgC"/>
    <property type="match status" value="1"/>
</dbReference>
<comment type="caution">
    <text evidence="7">The sequence shown here is derived from an EMBL/GenBank/DDBJ whole genome shotgun (WGS) entry which is preliminary data.</text>
</comment>
<dbReference type="InterPro" id="IPR007476">
    <property type="entry name" value="RdgC"/>
</dbReference>
<proteinExistence type="inferred from homology"/>
<evidence type="ECO:0000256" key="3">
    <source>
        <dbReference type="ARBA" id="ARBA00022296"/>
    </source>
</evidence>
<accession>A0A2J4Z9A9</accession>
<comment type="similarity">
    <text evidence="2 6">Belongs to the RdgC family.</text>
</comment>
<dbReference type="PANTHER" id="PTHR38103:SF1">
    <property type="entry name" value="RECOMBINATION-ASSOCIATED PROTEIN RDGC"/>
    <property type="match status" value="1"/>
</dbReference>
<dbReference type="GO" id="GO:0043590">
    <property type="term" value="C:bacterial nucleoid"/>
    <property type="evidence" value="ECO:0007669"/>
    <property type="project" value="TreeGrafter"/>
</dbReference>
<dbReference type="RefSeq" id="WP_116280986.1">
    <property type="nucleotide sequence ID" value="NZ_JABJXH010000034.1"/>
</dbReference>
<dbReference type="NCBIfam" id="NF001462">
    <property type="entry name" value="PRK00321.1-3"/>
    <property type="match status" value="1"/>
</dbReference>
<evidence type="ECO:0000256" key="1">
    <source>
        <dbReference type="ARBA" id="ARBA00004453"/>
    </source>
</evidence>
<dbReference type="GO" id="GO:0005737">
    <property type="term" value="C:cytoplasm"/>
    <property type="evidence" value="ECO:0007669"/>
    <property type="project" value="UniProtKB-UniRule"/>
</dbReference>
<evidence type="ECO:0000256" key="4">
    <source>
        <dbReference type="ARBA" id="ARBA00022490"/>
    </source>
</evidence>
<protein>
    <recommendedName>
        <fullName evidence="3 6">Recombination-associated protein RdgC</fullName>
    </recommendedName>
</protein>
<keyword evidence="4 6" id="KW-0963">Cytoplasm</keyword>